<reference evidence="1 2" key="1">
    <citation type="submission" date="2016-11" db="EMBL/GenBank/DDBJ databases">
        <title>Genomic analysis of Caldithrix abyssi and proposal of a novel bacterial phylum Caldithrichaeota.</title>
        <authorList>
            <person name="Kublanov I."/>
            <person name="Sigalova O."/>
            <person name="Gavrilov S."/>
            <person name="Lebedinsky A."/>
            <person name="Ivanova N."/>
            <person name="Daum C."/>
            <person name="Reddy T."/>
            <person name="Klenk H.P."/>
            <person name="Goker M."/>
            <person name="Reva O."/>
            <person name="Miroshnichenko M."/>
            <person name="Kyprides N."/>
            <person name="Woyke T."/>
            <person name="Gelfand M."/>
        </authorList>
    </citation>
    <scope>NUCLEOTIDE SEQUENCE [LARGE SCALE GENOMIC DNA]</scope>
    <source>
        <strain evidence="1 2">LF13</strain>
    </source>
</reference>
<dbReference type="AlphaFoldDB" id="A0A1J1CC76"/>
<dbReference type="Proteomes" id="UP000183868">
    <property type="component" value="Chromosome"/>
</dbReference>
<organism evidence="1 2">
    <name type="scientific">Caldithrix abyssi DSM 13497</name>
    <dbReference type="NCBI Taxonomy" id="880073"/>
    <lineage>
        <taxon>Bacteria</taxon>
        <taxon>Pseudomonadati</taxon>
        <taxon>Calditrichota</taxon>
        <taxon>Calditrichia</taxon>
        <taxon>Calditrichales</taxon>
        <taxon>Calditrichaceae</taxon>
        <taxon>Caldithrix</taxon>
    </lineage>
</organism>
<sequence>MIVKRYPLKLIKKSEILRRKSADWFLIIVRFPYEPYTANHLTREF</sequence>
<dbReference type="KEGG" id="caby:Cabys_2756"/>
<dbReference type="EMBL" id="CP018099">
    <property type="protein sequence ID" value="APF19504.1"/>
    <property type="molecule type" value="Genomic_DNA"/>
</dbReference>
<gene>
    <name evidence="1" type="ORF">Cabys_2756</name>
</gene>
<evidence type="ECO:0000313" key="1">
    <source>
        <dbReference type="EMBL" id="APF19504.1"/>
    </source>
</evidence>
<proteinExistence type="predicted"/>
<accession>A0A1J1CC76</accession>
<protein>
    <submittedName>
        <fullName evidence="1">Uncharacterized protein</fullName>
    </submittedName>
</protein>
<name>A0A1J1CC76_CALAY</name>
<evidence type="ECO:0000313" key="2">
    <source>
        <dbReference type="Proteomes" id="UP000183868"/>
    </source>
</evidence>